<gene>
    <name evidence="4" type="ORF">HOLleu_37499</name>
</gene>
<reference evidence="4" key="1">
    <citation type="submission" date="2021-10" db="EMBL/GenBank/DDBJ databases">
        <title>Tropical sea cucumber genome reveals ecological adaptation and Cuvierian tubules defense mechanism.</title>
        <authorList>
            <person name="Chen T."/>
        </authorList>
    </citation>
    <scope>NUCLEOTIDE SEQUENCE</scope>
    <source>
        <strain evidence="4">Nanhai2018</strain>
        <tissue evidence="4">Muscle</tissue>
    </source>
</reference>
<keyword evidence="5" id="KW-1185">Reference proteome</keyword>
<organism evidence="4 5">
    <name type="scientific">Holothuria leucospilota</name>
    <name type="common">Black long sea cucumber</name>
    <name type="synonym">Mertensiothuria leucospilota</name>
    <dbReference type="NCBI Taxonomy" id="206669"/>
    <lineage>
        <taxon>Eukaryota</taxon>
        <taxon>Metazoa</taxon>
        <taxon>Echinodermata</taxon>
        <taxon>Eleutherozoa</taxon>
        <taxon>Echinozoa</taxon>
        <taxon>Holothuroidea</taxon>
        <taxon>Aspidochirotacea</taxon>
        <taxon>Aspidochirotida</taxon>
        <taxon>Holothuriidae</taxon>
        <taxon>Holothuria</taxon>
    </lineage>
</organism>
<evidence type="ECO:0000256" key="3">
    <source>
        <dbReference type="SAM" id="Phobius"/>
    </source>
</evidence>
<evidence type="ECO:0000313" key="4">
    <source>
        <dbReference type="EMBL" id="KAJ8022560.1"/>
    </source>
</evidence>
<feature type="transmembrane region" description="Helical" evidence="3">
    <location>
        <begin position="12"/>
        <end position="35"/>
    </location>
</feature>
<evidence type="ECO:0000313" key="5">
    <source>
        <dbReference type="Proteomes" id="UP001152320"/>
    </source>
</evidence>
<dbReference type="AlphaFoldDB" id="A0A9Q0YJP7"/>
<dbReference type="EMBL" id="JAIZAY010000020">
    <property type="protein sequence ID" value="KAJ8022560.1"/>
    <property type="molecule type" value="Genomic_DNA"/>
</dbReference>
<keyword evidence="3" id="KW-1133">Transmembrane helix</keyword>
<evidence type="ECO:0000256" key="2">
    <source>
        <dbReference type="ARBA" id="ARBA00022737"/>
    </source>
</evidence>
<keyword evidence="3" id="KW-0472">Membrane</keyword>
<sequence length="405" mass="44181">MIRCLYHTPLFFIFFLDFLVKWNWIWICGLLTILVPLPVHGTAACPAICHELPDIYKGYEPRCGDERSKEDDALDAFDVSSGLVGEIFDGSGKSFTMVCSNAFHHVHVKLVNLTNSLLQGLPCGIFVYTKGPGRLYLGRNKFAVFPYALNSSDVELLDLSDNEIPEIPKCTMNGMESLTTLNMSGNKNMTQVPEDVFILSQCCSLKSGIFTNTQIGHPLVPAPHFMLCTVDNPCNVTHEGSLIVVRPRKGSKIIFEITPSGAKRCQELKQQIEADYDIVNGSISCDNNGLGGSVEIVRKSKHDTVTNVTNQPDLNTGYAPTTESGKKSNVVITLLFAGIGIIAVVACIVIKRKCSLCRNCQIATTLVSSAQQIPQEGNAIPITNSALNSTSSPLTLHNDVTVQEL</sequence>
<evidence type="ECO:0000256" key="1">
    <source>
        <dbReference type="ARBA" id="ARBA00022614"/>
    </source>
</evidence>
<keyword evidence="3" id="KW-0812">Transmembrane</keyword>
<name>A0A9Q0YJP7_HOLLE</name>
<protein>
    <submittedName>
        <fullName evidence="4">Uncharacterized protein</fullName>
    </submittedName>
</protein>
<comment type="caution">
    <text evidence="4">The sequence shown here is derived from an EMBL/GenBank/DDBJ whole genome shotgun (WGS) entry which is preliminary data.</text>
</comment>
<dbReference type="OrthoDB" id="1416801at2759"/>
<dbReference type="SUPFAM" id="SSF52058">
    <property type="entry name" value="L domain-like"/>
    <property type="match status" value="1"/>
</dbReference>
<dbReference type="Proteomes" id="UP001152320">
    <property type="component" value="Chromosome 20"/>
</dbReference>
<dbReference type="Gene3D" id="3.80.10.10">
    <property type="entry name" value="Ribonuclease Inhibitor"/>
    <property type="match status" value="1"/>
</dbReference>
<keyword evidence="2" id="KW-0677">Repeat</keyword>
<proteinExistence type="predicted"/>
<feature type="transmembrane region" description="Helical" evidence="3">
    <location>
        <begin position="330"/>
        <end position="350"/>
    </location>
</feature>
<accession>A0A9Q0YJP7</accession>
<dbReference type="InterPro" id="IPR032675">
    <property type="entry name" value="LRR_dom_sf"/>
</dbReference>
<dbReference type="PANTHER" id="PTHR24366:SF96">
    <property type="entry name" value="LEUCINE RICH REPEAT CONTAINING 53"/>
    <property type="match status" value="1"/>
</dbReference>
<keyword evidence="1" id="KW-0433">Leucine-rich repeat</keyword>
<dbReference type="PANTHER" id="PTHR24366">
    <property type="entry name" value="IG(IMMUNOGLOBULIN) AND LRR(LEUCINE RICH REPEAT) DOMAINS"/>
    <property type="match status" value="1"/>
</dbReference>